<sequence>WHEGMLSFLYITSRHTGDYLAEILFEILQEFEIEYRLTAITYDNASNNKTLYNAIPDSEIGEDKEEAIAEYNRASRPERFPCFAHTAQLPLKAFFDRLGLCPTNDLSEY</sequence>
<dbReference type="eggNOG" id="KOG1121">
    <property type="taxonomic scope" value="Eukaryota"/>
</dbReference>
<evidence type="ECO:0000313" key="2">
    <source>
        <dbReference type="Proteomes" id="UP000016931"/>
    </source>
</evidence>
<gene>
    <name evidence="1" type="ORF">SEPMUDRAFT_55223</name>
</gene>
<evidence type="ECO:0008006" key="3">
    <source>
        <dbReference type="Google" id="ProtNLM"/>
    </source>
</evidence>
<reference evidence="1 2" key="1">
    <citation type="journal article" date="2012" name="PLoS Pathog.">
        <title>Diverse lifestyles and strategies of plant pathogenesis encoded in the genomes of eighteen Dothideomycetes fungi.</title>
        <authorList>
            <person name="Ohm R.A."/>
            <person name="Feau N."/>
            <person name="Henrissat B."/>
            <person name="Schoch C.L."/>
            <person name="Horwitz B.A."/>
            <person name="Barry K.W."/>
            <person name="Condon B.J."/>
            <person name="Copeland A.C."/>
            <person name="Dhillon B."/>
            <person name="Glaser F."/>
            <person name="Hesse C.N."/>
            <person name="Kosti I."/>
            <person name="LaButti K."/>
            <person name="Lindquist E.A."/>
            <person name="Lucas S."/>
            <person name="Salamov A.A."/>
            <person name="Bradshaw R.E."/>
            <person name="Ciuffetti L."/>
            <person name="Hamelin R.C."/>
            <person name="Kema G.H.J."/>
            <person name="Lawrence C."/>
            <person name="Scott J.A."/>
            <person name="Spatafora J.W."/>
            <person name="Turgeon B.G."/>
            <person name="de Wit P.J.G.M."/>
            <person name="Zhong S."/>
            <person name="Goodwin S.B."/>
            <person name="Grigoriev I.V."/>
        </authorList>
    </citation>
    <scope>NUCLEOTIDE SEQUENCE [LARGE SCALE GENOMIC DNA]</scope>
    <source>
        <strain evidence="1 2">SO2202</strain>
    </source>
</reference>
<dbReference type="InterPro" id="IPR012337">
    <property type="entry name" value="RNaseH-like_sf"/>
</dbReference>
<dbReference type="HOGENOM" id="CLU_2190347_0_0_1"/>
<feature type="non-terminal residue" evidence="1">
    <location>
        <position position="1"/>
    </location>
</feature>
<name>M3C7K6_SPHMS</name>
<dbReference type="Proteomes" id="UP000016931">
    <property type="component" value="Unassembled WGS sequence"/>
</dbReference>
<accession>M3C7K6</accession>
<protein>
    <recommendedName>
        <fullName evidence="3">DUF659 domain-containing protein</fullName>
    </recommendedName>
</protein>
<evidence type="ECO:0000313" key="1">
    <source>
        <dbReference type="EMBL" id="EMF07885.1"/>
    </source>
</evidence>
<proteinExistence type="predicted"/>
<dbReference type="EMBL" id="KB456296">
    <property type="protein sequence ID" value="EMF07885.1"/>
    <property type="molecule type" value="Genomic_DNA"/>
</dbReference>
<dbReference type="SUPFAM" id="SSF53098">
    <property type="entry name" value="Ribonuclease H-like"/>
    <property type="match status" value="1"/>
</dbReference>
<dbReference type="GeneID" id="27906486"/>
<organism evidence="1 2">
    <name type="scientific">Sphaerulina musiva (strain SO2202)</name>
    <name type="common">Poplar stem canker fungus</name>
    <name type="synonym">Septoria musiva</name>
    <dbReference type="NCBI Taxonomy" id="692275"/>
    <lineage>
        <taxon>Eukaryota</taxon>
        <taxon>Fungi</taxon>
        <taxon>Dikarya</taxon>
        <taxon>Ascomycota</taxon>
        <taxon>Pezizomycotina</taxon>
        <taxon>Dothideomycetes</taxon>
        <taxon>Dothideomycetidae</taxon>
        <taxon>Mycosphaerellales</taxon>
        <taxon>Mycosphaerellaceae</taxon>
        <taxon>Sphaerulina</taxon>
    </lineage>
</organism>
<dbReference type="RefSeq" id="XP_016756006.1">
    <property type="nucleotide sequence ID" value="XM_016909349.1"/>
</dbReference>
<keyword evidence="2" id="KW-1185">Reference proteome</keyword>
<dbReference type="AlphaFoldDB" id="M3C7K6"/>